<dbReference type="PANTHER" id="PTHR21366">
    <property type="entry name" value="GLYOXALASE FAMILY PROTEIN"/>
    <property type="match status" value="1"/>
</dbReference>
<dbReference type="Pfam" id="PF00903">
    <property type="entry name" value="Glyoxalase"/>
    <property type="match status" value="1"/>
</dbReference>
<dbReference type="Proteomes" id="UP000597338">
    <property type="component" value="Unassembled WGS sequence"/>
</dbReference>
<keyword evidence="1" id="KW-0732">Signal</keyword>
<evidence type="ECO:0000259" key="2">
    <source>
        <dbReference type="PROSITE" id="PS51819"/>
    </source>
</evidence>
<evidence type="ECO:0000256" key="1">
    <source>
        <dbReference type="SAM" id="SignalP"/>
    </source>
</evidence>
<comment type="caution">
    <text evidence="3">The sequence shown here is derived from an EMBL/GenBank/DDBJ whole genome shotgun (WGS) entry which is preliminary data.</text>
</comment>
<evidence type="ECO:0000313" key="3">
    <source>
        <dbReference type="EMBL" id="GGC31255.1"/>
    </source>
</evidence>
<reference evidence="4" key="1">
    <citation type="journal article" date="2019" name="Int. J. Syst. Evol. Microbiol.">
        <title>The Global Catalogue of Microorganisms (GCM) 10K type strain sequencing project: providing services to taxonomists for standard genome sequencing and annotation.</title>
        <authorList>
            <consortium name="The Broad Institute Genomics Platform"/>
            <consortium name="The Broad Institute Genome Sequencing Center for Infectious Disease"/>
            <person name="Wu L."/>
            <person name="Ma J."/>
        </authorList>
    </citation>
    <scope>NUCLEOTIDE SEQUENCE [LARGE SCALE GENOMIC DNA]</scope>
    <source>
        <strain evidence="4">CGMCC 1.15342</strain>
    </source>
</reference>
<dbReference type="RefSeq" id="WP_188750998.1">
    <property type="nucleotide sequence ID" value="NZ_BMIK01000007.1"/>
</dbReference>
<protein>
    <recommendedName>
        <fullName evidence="2">VOC domain-containing protein</fullName>
    </recommendedName>
</protein>
<keyword evidence="4" id="KW-1185">Reference proteome</keyword>
<dbReference type="SUPFAM" id="SSF54593">
    <property type="entry name" value="Glyoxalase/Bleomycin resistance protein/Dihydroxybiphenyl dioxygenase"/>
    <property type="match status" value="1"/>
</dbReference>
<feature type="signal peptide" evidence="1">
    <location>
        <begin position="1"/>
        <end position="24"/>
    </location>
</feature>
<dbReference type="InterPro" id="IPR037523">
    <property type="entry name" value="VOC_core"/>
</dbReference>
<feature type="chain" id="PRO_5045078669" description="VOC domain-containing protein" evidence="1">
    <location>
        <begin position="25"/>
        <end position="152"/>
    </location>
</feature>
<accession>A0ABQ1LXB2</accession>
<dbReference type="InterPro" id="IPR004360">
    <property type="entry name" value="Glyas_Fos-R_dOase_dom"/>
</dbReference>
<organism evidence="3 4">
    <name type="scientific">Parapedobacter defluvii</name>
    <dbReference type="NCBI Taxonomy" id="2045106"/>
    <lineage>
        <taxon>Bacteria</taxon>
        <taxon>Pseudomonadati</taxon>
        <taxon>Bacteroidota</taxon>
        <taxon>Sphingobacteriia</taxon>
        <taxon>Sphingobacteriales</taxon>
        <taxon>Sphingobacteriaceae</taxon>
        <taxon>Parapedobacter</taxon>
    </lineage>
</organism>
<gene>
    <name evidence="3" type="ORF">GCM10011386_24110</name>
</gene>
<evidence type="ECO:0000313" key="4">
    <source>
        <dbReference type="Proteomes" id="UP000597338"/>
    </source>
</evidence>
<dbReference type="PANTHER" id="PTHR21366:SF22">
    <property type="entry name" value="VOC DOMAIN-CONTAINING PROTEIN"/>
    <property type="match status" value="1"/>
</dbReference>
<dbReference type="EMBL" id="BMIK01000007">
    <property type="protein sequence ID" value="GGC31255.1"/>
    <property type="molecule type" value="Genomic_DNA"/>
</dbReference>
<dbReference type="InterPro" id="IPR050383">
    <property type="entry name" value="GlyoxalaseI/FosfomycinResist"/>
</dbReference>
<dbReference type="Gene3D" id="3.10.180.10">
    <property type="entry name" value="2,3-Dihydroxybiphenyl 1,2-Dioxygenase, domain 1"/>
    <property type="match status" value="1"/>
</dbReference>
<feature type="domain" description="VOC" evidence="2">
    <location>
        <begin position="30"/>
        <end position="151"/>
    </location>
</feature>
<dbReference type="PROSITE" id="PS51819">
    <property type="entry name" value="VOC"/>
    <property type="match status" value="1"/>
</dbReference>
<proteinExistence type="predicted"/>
<dbReference type="InterPro" id="IPR029068">
    <property type="entry name" value="Glyas_Bleomycin-R_OHBP_Dase"/>
</dbReference>
<name>A0ABQ1LXB2_9SPHI</name>
<sequence length="152" mass="17305">MKNITLTLLFICAVVAVLSAPASAQEKKSKLNHMAFSVYNLEKSTVFYRDVLQLDTVPEPFHDGKHTWLEIGPNSHLHLIEGAAEIVAHDMATHLCFSVPSVTDFIARLDRYGIPYNNWQGEKQQVTLRIDGVKQIYLQDPDGYWIEINDDY</sequence>